<dbReference type="GeneID" id="81389037"/>
<sequence>MAVKGRGVYALKKLDGTPMKGSLRPDGTRDNSYNGKSLKRFWFRKGADEGVERNKDETEEADEVDEVEDLGNEG</sequence>
<dbReference type="RefSeq" id="XP_056497001.1">
    <property type="nucleotide sequence ID" value="XM_056649870.1"/>
</dbReference>
<evidence type="ECO:0000256" key="1">
    <source>
        <dbReference type="SAM" id="MobiDB-lite"/>
    </source>
</evidence>
<name>A0A9W9TGR3_PENCI</name>
<reference evidence="2" key="2">
    <citation type="journal article" date="2023" name="IMA Fungus">
        <title>Comparative genomic study of the Penicillium genus elucidates a diverse pangenome and 15 lateral gene transfer events.</title>
        <authorList>
            <person name="Petersen C."/>
            <person name="Sorensen T."/>
            <person name="Nielsen M.R."/>
            <person name="Sondergaard T.E."/>
            <person name="Sorensen J.L."/>
            <person name="Fitzpatrick D.A."/>
            <person name="Frisvad J.C."/>
            <person name="Nielsen K.L."/>
        </authorList>
    </citation>
    <scope>NUCLEOTIDE SEQUENCE</scope>
    <source>
        <strain evidence="2">IBT 23319</strain>
    </source>
</reference>
<reference evidence="2" key="1">
    <citation type="submission" date="2022-11" db="EMBL/GenBank/DDBJ databases">
        <authorList>
            <person name="Petersen C."/>
        </authorList>
    </citation>
    <scope>NUCLEOTIDE SEQUENCE</scope>
    <source>
        <strain evidence="2">IBT 23319</strain>
    </source>
</reference>
<accession>A0A9W9TGR3</accession>
<proteinExistence type="predicted"/>
<protein>
    <submittedName>
        <fullName evidence="2">Uncharacterized protein</fullName>
    </submittedName>
</protein>
<dbReference type="EMBL" id="JAPQKT010000009">
    <property type="protein sequence ID" value="KAJ5222078.1"/>
    <property type="molecule type" value="Genomic_DNA"/>
</dbReference>
<dbReference type="Proteomes" id="UP001147733">
    <property type="component" value="Unassembled WGS sequence"/>
</dbReference>
<keyword evidence="3" id="KW-1185">Reference proteome</keyword>
<comment type="caution">
    <text evidence="2">The sequence shown here is derived from an EMBL/GenBank/DDBJ whole genome shotgun (WGS) entry which is preliminary data.</text>
</comment>
<gene>
    <name evidence="2" type="ORF">N7469_010965</name>
</gene>
<feature type="compositionally biased region" description="Acidic residues" evidence="1">
    <location>
        <begin position="57"/>
        <end position="74"/>
    </location>
</feature>
<organism evidence="2 3">
    <name type="scientific">Penicillium citrinum</name>
    <dbReference type="NCBI Taxonomy" id="5077"/>
    <lineage>
        <taxon>Eukaryota</taxon>
        <taxon>Fungi</taxon>
        <taxon>Dikarya</taxon>
        <taxon>Ascomycota</taxon>
        <taxon>Pezizomycotina</taxon>
        <taxon>Eurotiomycetes</taxon>
        <taxon>Eurotiomycetidae</taxon>
        <taxon>Eurotiales</taxon>
        <taxon>Aspergillaceae</taxon>
        <taxon>Penicillium</taxon>
    </lineage>
</organism>
<feature type="region of interest" description="Disordered" evidence="1">
    <location>
        <begin position="49"/>
        <end position="74"/>
    </location>
</feature>
<evidence type="ECO:0000313" key="2">
    <source>
        <dbReference type="EMBL" id="KAJ5222078.1"/>
    </source>
</evidence>
<dbReference type="AlphaFoldDB" id="A0A9W9TGR3"/>
<evidence type="ECO:0000313" key="3">
    <source>
        <dbReference type="Proteomes" id="UP001147733"/>
    </source>
</evidence>